<sequence length="77" mass="8274">MSETNTDAMGASLNCRLSSESDTSSVTSAAQTVKIPPPYPGPPGYHYALGITGSRNHRVTYESCVNLVSKGFFRAKY</sequence>
<evidence type="ECO:0000256" key="1">
    <source>
        <dbReference type="SAM" id="MobiDB-lite"/>
    </source>
</evidence>
<accession>A0A914S598</accession>
<evidence type="ECO:0000313" key="3">
    <source>
        <dbReference type="WBParaSite" id="PEQ_0000942101-mRNA-1"/>
    </source>
</evidence>
<protein>
    <submittedName>
        <fullName evidence="3">Uncharacterized protein</fullName>
    </submittedName>
</protein>
<dbReference type="Proteomes" id="UP000887564">
    <property type="component" value="Unplaced"/>
</dbReference>
<feature type="region of interest" description="Disordered" evidence="1">
    <location>
        <begin position="17"/>
        <end position="37"/>
    </location>
</feature>
<organism evidence="2 3">
    <name type="scientific">Parascaris equorum</name>
    <name type="common">Equine roundworm</name>
    <dbReference type="NCBI Taxonomy" id="6256"/>
    <lineage>
        <taxon>Eukaryota</taxon>
        <taxon>Metazoa</taxon>
        <taxon>Ecdysozoa</taxon>
        <taxon>Nematoda</taxon>
        <taxon>Chromadorea</taxon>
        <taxon>Rhabditida</taxon>
        <taxon>Spirurina</taxon>
        <taxon>Ascaridomorpha</taxon>
        <taxon>Ascaridoidea</taxon>
        <taxon>Ascarididae</taxon>
        <taxon>Parascaris</taxon>
    </lineage>
</organism>
<keyword evidence="2" id="KW-1185">Reference proteome</keyword>
<reference evidence="3" key="1">
    <citation type="submission" date="2022-11" db="UniProtKB">
        <authorList>
            <consortium name="WormBaseParasite"/>
        </authorList>
    </citation>
    <scope>IDENTIFICATION</scope>
</reference>
<evidence type="ECO:0000313" key="2">
    <source>
        <dbReference type="Proteomes" id="UP000887564"/>
    </source>
</evidence>
<feature type="compositionally biased region" description="Low complexity" evidence="1">
    <location>
        <begin position="18"/>
        <end position="28"/>
    </location>
</feature>
<dbReference type="WBParaSite" id="PEQ_0000942101-mRNA-1">
    <property type="protein sequence ID" value="PEQ_0000942101-mRNA-1"/>
    <property type="gene ID" value="PEQ_0000942101"/>
</dbReference>
<name>A0A914S598_PAREQ</name>
<dbReference type="AlphaFoldDB" id="A0A914S598"/>
<proteinExistence type="predicted"/>